<evidence type="ECO:0000313" key="2">
    <source>
        <dbReference type="Proteomes" id="UP000305238"/>
    </source>
</evidence>
<feature type="non-terminal residue" evidence="1">
    <location>
        <position position="48"/>
    </location>
</feature>
<evidence type="ECO:0000313" key="1">
    <source>
        <dbReference type="EMBL" id="TMR40052.1"/>
    </source>
</evidence>
<keyword evidence="2" id="KW-1185">Reference proteome</keyword>
<gene>
    <name evidence="1" type="ORF">ETD96_12875</name>
</gene>
<keyword evidence="1" id="KW-0418">Kinase</keyword>
<dbReference type="Gene3D" id="3.30.200.20">
    <property type="entry name" value="Phosphorylase Kinase, domain 1"/>
    <property type="match status" value="1"/>
</dbReference>
<reference evidence="1 2" key="1">
    <citation type="submission" date="2019-05" db="EMBL/GenBank/DDBJ databases">
        <title>Draft genome sequence of Actinomadura geliboluensis A8036.</title>
        <authorList>
            <person name="Saricaoglu S."/>
            <person name="Isik K."/>
        </authorList>
    </citation>
    <scope>NUCLEOTIDE SEQUENCE [LARGE SCALE GENOMIC DNA]</scope>
    <source>
        <strain evidence="1 2">A8036</strain>
    </source>
</reference>
<accession>A0A5S4H529</accession>
<dbReference type="EMBL" id="VCKZ01000072">
    <property type="protein sequence ID" value="TMR40052.1"/>
    <property type="molecule type" value="Genomic_DNA"/>
</dbReference>
<keyword evidence="1" id="KW-0808">Transferase</keyword>
<proteinExistence type="predicted"/>
<dbReference type="Proteomes" id="UP000305238">
    <property type="component" value="Unassembled WGS sequence"/>
</dbReference>
<sequence length="48" mass="5119">MRARLERLLGTGVADVRGLGSSHSWTLHRASLADGREVFVKAAADRAG</sequence>
<organism evidence="1 2">
    <name type="scientific">Actinomadura geliboluensis</name>
    <dbReference type="NCBI Taxonomy" id="882440"/>
    <lineage>
        <taxon>Bacteria</taxon>
        <taxon>Bacillati</taxon>
        <taxon>Actinomycetota</taxon>
        <taxon>Actinomycetes</taxon>
        <taxon>Streptosporangiales</taxon>
        <taxon>Thermomonosporaceae</taxon>
        <taxon>Actinomadura</taxon>
    </lineage>
</organism>
<name>A0A5S4H529_9ACTN</name>
<dbReference type="AlphaFoldDB" id="A0A5S4H529"/>
<dbReference type="GO" id="GO:0016301">
    <property type="term" value="F:kinase activity"/>
    <property type="evidence" value="ECO:0007669"/>
    <property type="project" value="UniProtKB-KW"/>
</dbReference>
<protein>
    <submittedName>
        <fullName evidence="1">Fructosamine kinase</fullName>
    </submittedName>
</protein>
<comment type="caution">
    <text evidence="1">The sequence shown here is derived from an EMBL/GenBank/DDBJ whole genome shotgun (WGS) entry which is preliminary data.</text>
</comment>